<evidence type="ECO:0000256" key="3">
    <source>
        <dbReference type="ARBA" id="ARBA00022679"/>
    </source>
</evidence>
<dbReference type="Proteomes" id="UP001107558">
    <property type="component" value="Chromosome 1"/>
</dbReference>
<feature type="transmembrane region" description="Helical" evidence="6">
    <location>
        <begin position="6"/>
        <end position="23"/>
    </location>
</feature>
<dbReference type="GO" id="GO:0016020">
    <property type="term" value="C:membrane"/>
    <property type="evidence" value="ECO:0007669"/>
    <property type="project" value="InterPro"/>
</dbReference>
<accession>A0A9J6CLP4</accession>
<dbReference type="NCBIfam" id="TIGR00530">
    <property type="entry name" value="AGP_acyltrn"/>
    <property type="match status" value="1"/>
</dbReference>
<name>A0A9J6CLP4_POLVA</name>
<evidence type="ECO:0000256" key="5">
    <source>
        <dbReference type="RuleBase" id="RU361267"/>
    </source>
</evidence>
<keyword evidence="5" id="KW-1208">Phospholipid metabolism</keyword>
<keyword evidence="6" id="KW-0472">Membrane</keyword>
<dbReference type="AlphaFoldDB" id="A0A9J6CLP4"/>
<feature type="domain" description="Phospholipid/glycerol acyltransferase" evidence="7">
    <location>
        <begin position="94"/>
        <end position="205"/>
    </location>
</feature>
<keyword evidence="5" id="KW-0443">Lipid metabolism</keyword>
<feature type="transmembrane region" description="Helical" evidence="6">
    <location>
        <begin position="35"/>
        <end position="54"/>
    </location>
</feature>
<evidence type="ECO:0000256" key="4">
    <source>
        <dbReference type="ARBA" id="ARBA00023315"/>
    </source>
</evidence>
<keyword evidence="6" id="KW-1133">Transmembrane helix</keyword>
<evidence type="ECO:0000313" key="8">
    <source>
        <dbReference type="EMBL" id="KAG5682759.1"/>
    </source>
</evidence>
<proteinExistence type="inferred from homology"/>
<dbReference type="SMART" id="SM00563">
    <property type="entry name" value="PlsC"/>
    <property type="match status" value="1"/>
</dbReference>
<comment type="pathway">
    <text evidence="1">Phospholipid metabolism; CDP-diacylglycerol biosynthesis; CDP-diacylglycerol from sn-glycerol 3-phosphate: step 2/3.</text>
</comment>
<dbReference type="GO" id="GO:0006654">
    <property type="term" value="P:phosphatidic acid biosynthetic process"/>
    <property type="evidence" value="ECO:0007669"/>
    <property type="project" value="TreeGrafter"/>
</dbReference>
<protein>
    <recommendedName>
        <fullName evidence="5">1-acyl-sn-glycerol-3-phosphate acyltransferase</fullName>
        <ecNumber evidence="5">2.3.1.51</ecNumber>
    </recommendedName>
</protein>
<keyword evidence="5" id="KW-0594">Phospholipid biosynthesis</keyword>
<dbReference type="GO" id="GO:0003841">
    <property type="term" value="F:1-acylglycerol-3-phosphate O-acyltransferase activity"/>
    <property type="evidence" value="ECO:0007669"/>
    <property type="project" value="UniProtKB-UniRule"/>
</dbReference>
<dbReference type="EC" id="2.3.1.51" evidence="5"/>
<dbReference type="CDD" id="cd07989">
    <property type="entry name" value="LPLAT_AGPAT-like"/>
    <property type="match status" value="1"/>
</dbReference>
<keyword evidence="3 5" id="KW-0808">Transferase</keyword>
<evidence type="ECO:0000256" key="1">
    <source>
        <dbReference type="ARBA" id="ARBA00004728"/>
    </source>
</evidence>
<keyword evidence="9" id="KW-1185">Reference proteome</keyword>
<dbReference type="InterPro" id="IPR004552">
    <property type="entry name" value="AGP_acyltrans"/>
</dbReference>
<feature type="transmembrane region" description="Helical" evidence="6">
    <location>
        <begin position="122"/>
        <end position="139"/>
    </location>
</feature>
<dbReference type="EMBL" id="JADBJN010000001">
    <property type="protein sequence ID" value="KAG5682759.1"/>
    <property type="molecule type" value="Genomic_DNA"/>
</dbReference>
<dbReference type="SUPFAM" id="SSF69593">
    <property type="entry name" value="Glycerol-3-phosphate (1)-acyltransferase"/>
    <property type="match status" value="1"/>
</dbReference>
<evidence type="ECO:0000256" key="6">
    <source>
        <dbReference type="SAM" id="Phobius"/>
    </source>
</evidence>
<sequence length="268" mass="31160">MDYCTLIAIFCIFLLLILIRKANQSSKAIYYLKHIYYYGLTSICAFLWIPYFALRAKDTMNLLTAATILGPISKVISMKWELRGKEYLSKNKTVIMIANHQSSLAIWHVMGRTTVIAKKEIFYVWPFGLAAWLCGLIFINKQSATESKSIMYDAMERLKRENIKLWVFPEGTRRNTNEIHKFKKGAFHLAIQTKTPIMPIVYSSYQTFLNDNEKILKPGEVIIEALPEINTENYTTDKIDELIDKTRNVMIEVFNRNSLEIKNRMQCS</sequence>
<organism evidence="8 9">
    <name type="scientific">Polypedilum vanderplanki</name>
    <name type="common">Sleeping chironomid midge</name>
    <dbReference type="NCBI Taxonomy" id="319348"/>
    <lineage>
        <taxon>Eukaryota</taxon>
        <taxon>Metazoa</taxon>
        <taxon>Ecdysozoa</taxon>
        <taxon>Arthropoda</taxon>
        <taxon>Hexapoda</taxon>
        <taxon>Insecta</taxon>
        <taxon>Pterygota</taxon>
        <taxon>Neoptera</taxon>
        <taxon>Endopterygota</taxon>
        <taxon>Diptera</taxon>
        <taxon>Nematocera</taxon>
        <taxon>Chironomoidea</taxon>
        <taxon>Chironomidae</taxon>
        <taxon>Chironominae</taxon>
        <taxon>Polypedilum</taxon>
        <taxon>Polypedilum</taxon>
    </lineage>
</organism>
<reference evidence="8" key="1">
    <citation type="submission" date="2021-03" db="EMBL/GenBank/DDBJ databases">
        <title>Chromosome level genome of the anhydrobiotic midge Polypedilum vanderplanki.</title>
        <authorList>
            <person name="Yoshida Y."/>
            <person name="Kikawada T."/>
            <person name="Gusev O."/>
        </authorList>
    </citation>
    <scope>NUCLEOTIDE SEQUENCE</scope>
    <source>
        <strain evidence="8">NIAS01</strain>
        <tissue evidence="8">Whole body or cell culture</tissue>
    </source>
</reference>
<keyword evidence="4 5" id="KW-0012">Acyltransferase</keyword>
<keyword evidence="6" id="KW-0812">Transmembrane</keyword>
<comment type="domain">
    <text evidence="5">The HXXXXD motif is essential for acyltransferase activity and may constitute the binding site for the phosphate moiety of the glycerol-3-phosphate.</text>
</comment>
<keyword evidence="5" id="KW-0444">Lipid biosynthesis</keyword>
<dbReference type="GO" id="GO:0005783">
    <property type="term" value="C:endoplasmic reticulum"/>
    <property type="evidence" value="ECO:0007669"/>
    <property type="project" value="TreeGrafter"/>
</dbReference>
<evidence type="ECO:0000313" key="9">
    <source>
        <dbReference type="Proteomes" id="UP001107558"/>
    </source>
</evidence>
<dbReference type="InterPro" id="IPR002123">
    <property type="entry name" value="Plipid/glycerol_acylTrfase"/>
</dbReference>
<dbReference type="PANTHER" id="PTHR10434">
    <property type="entry name" value="1-ACYL-SN-GLYCEROL-3-PHOSPHATE ACYLTRANSFERASE"/>
    <property type="match status" value="1"/>
</dbReference>
<evidence type="ECO:0000259" key="7">
    <source>
        <dbReference type="SMART" id="SM00563"/>
    </source>
</evidence>
<comment type="caution">
    <text evidence="8">The sequence shown here is derived from an EMBL/GenBank/DDBJ whole genome shotgun (WGS) entry which is preliminary data.</text>
</comment>
<gene>
    <name evidence="8" type="ORF">PVAND_012092</name>
</gene>
<evidence type="ECO:0000256" key="2">
    <source>
        <dbReference type="ARBA" id="ARBA00008655"/>
    </source>
</evidence>
<dbReference type="PANTHER" id="PTHR10434:SF11">
    <property type="entry name" value="1-ACYL-SN-GLYCEROL-3-PHOSPHATE ACYLTRANSFERASE"/>
    <property type="match status" value="1"/>
</dbReference>
<dbReference type="OrthoDB" id="202234at2759"/>
<comment type="similarity">
    <text evidence="2 5">Belongs to the 1-acyl-sn-glycerol-3-phosphate acyltransferase family.</text>
</comment>
<comment type="catalytic activity">
    <reaction evidence="5">
        <text>a 1-acyl-sn-glycero-3-phosphate + an acyl-CoA = a 1,2-diacyl-sn-glycero-3-phosphate + CoA</text>
        <dbReference type="Rhea" id="RHEA:19709"/>
        <dbReference type="ChEBI" id="CHEBI:57287"/>
        <dbReference type="ChEBI" id="CHEBI:57970"/>
        <dbReference type="ChEBI" id="CHEBI:58342"/>
        <dbReference type="ChEBI" id="CHEBI:58608"/>
        <dbReference type="EC" id="2.3.1.51"/>
    </reaction>
</comment>
<dbReference type="Pfam" id="PF01553">
    <property type="entry name" value="Acyltransferase"/>
    <property type="match status" value="1"/>
</dbReference>